<dbReference type="Pfam" id="PF00005">
    <property type="entry name" value="ABC_tran"/>
    <property type="match status" value="1"/>
</dbReference>
<dbReference type="SUPFAM" id="SSF50331">
    <property type="entry name" value="MOP-like"/>
    <property type="match status" value="1"/>
</dbReference>
<feature type="domain" description="ABC transporter" evidence="11">
    <location>
        <begin position="4"/>
        <end position="236"/>
    </location>
</feature>
<keyword evidence="6 12" id="KW-0067">ATP-binding</keyword>
<dbReference type="GO" id="GO:0043190">
    <property type="term" value="C:ATP-binding cassette (ABC) transporter complex"/>
    <property type="evidence" value="ECO:0007669"/>
    <property type="project" value="InterPro"/>
</dbReference>
<proteinExistence type="predicted"/>
<keyword evidence="7" id="KW-1278">Translocase</keyword>
<keyword evidence="13" id="KW-1185">Reference proteome</keyword>
<dbReference type="Pfam" id="PF08402">
    <property type="entry name" value="TOBE_2"/>
    <property type="match status" value="1"/>
</dbReference>
<dbReference type="PANTHER" id="PTHR42781">
    <property type="entry name" value="SPERMIDINE/PUTRESCINE IMPORT ATP-BINDING PROTEIN POTA"/>
    <property type="match status" value="1"/>
</dbReference>
<evidence type="ECO:0000259" key="11">
    <source>
        <dbReference type="PROSITE" id="PS50893"/>
    </source>
</evidence>
<dbReference type="InterPro" id="IPR003439">
    <property type="entry name" value="ABC_transporter-like_ATP-bd"/>
</dbReference>
<dbReference type="GO" id="GO:0005524">
    <property type="term" value="F:ATP binding"/>
    <property type="evidence" value="ECO:0007669"/>
    <property type="project" value="UniProtKB-KW"/>
</dbReference>
<keyword evidence="2" id="KW-1003">Cell membrane</keyword>
<evidence type="ECO:0000256" key="9">
    <source>
        <dbReference type="ARBA" id="ARBA00023065"/>
    </source>
</evidence>
<dbReference type="InterPro" id="IPR027417">
    <property type="entry name" value="P-loop_NTPase"/>
</dbReference>
<dbReference type="GO" id="GO:0015697">
    <property type="term" value="P:quaternary ammonium group transport"/>
    <property type="evidence" value="ECO:0007669"/>
    <property type="project" value="UniProtKB-ARBA"/>
</dbReference>
<keyword evidence="5" id="KW-0547">Nucleotide-binding</keyword>
<evidence type="ECO:0000256" key="6">
    <source>
        <dbReference type="ARBA" id="ARBA00022840"/>
    </source>
</evidence>
<dbReference type="InterPro" id="IPR017871">
    <property type="entry name" value="ABC_transporter-like_CS"/>
</dbReference>
<organism evidence="12 13">
    <name type="scientific">Paraburkholderia fungorum</name>
    <dbReference type="NCBI Taxonomy" id="134537"/>
    <lineage>
        <taxon>Bacteria</taxon>
        <taxon>Pseudomonadati</taxon>
        <taxon>Pseudomonadota</taxon>
        <taxon>Betaproteobacteria</taxon>
        <taxon>Burkholderiales</taxon>
        <taxon>Burkholderiaceae</taxon>
        <taxon>Paraburkholderia</taxon>
    </lineage>
</organism>
<dbReference type="InterPro" id="IPR013611">
    <property type="entry name" value="Transp-assoc_OB_typ2"/>
</dbReference>
<dbReference type="AlphaFoldDB" id="A0A1H1HN37"/>
<dbReference type="Gene3D" id="3.40.50.300">
    <property type="entry name" value="P-loop containing nucleotide triphosphate hydrolases"/>
    <property type="match status" value="1"/>
</dbReference>
<evidence type="ECO:0000313" key="13">
    <source>
        <dbReference type="Proteomes" id="UP000183487"/>
    </source>
</evidence>
<evidence type="ECO:0000256" key="2">
    <source>
        <dbReference type="ARBA" id="ARBA00022475"/>
    </source>
</evidence>
<evidence type="ECO:0000256" key="8">
    <source>
        <dbReference type="ARBA" id="ARBA00023004"/>
    </source>
</evidence>
<dbReference type="SMART" id="SM00382">
    <property type="entry name" value="AAA"/>
    <property type="match status" value="1"/>
</dbReference>
<evidence type="ECO:0000256" key="1">
    <source>
        <dbReference type="ARBA" id="ARBA00022448"/>
    </source>
</evidence>
<dbReference type="EMBL" id="FNKP01000002">
    <property type="protein sequence ID" value="SDR26851.1"/>
    <property type="molecule type" value="Genomic_DNA"/>
</dbReference>
<dbReference type="InterPro" id="IPR003593">
    <property type="entry name" value="AAA+_ATPase"/>
</dbReference>
<dbReference type="SUPFAM" id="SSF52540">
    <property type="entry name" value="P-loop containing nucleoside triphosphate hydrolases"/>
    <property type="match status" value="1"/>
</dbReference>
<sequence length="352" mass="37487">MSELRIRGLQKSFDGVPVLHGIDLSVERGTLLALLGPSGSGKTTLLRLLCGFERADSGSVEIDGQRVAGDNLHVPSEQRRIGYVPQEGALFPHLSVADNIVFGLPRSQRRARHRVAELLELVGLPANFGERAPQQLSGGQQQRVALARALAPSPTLVMLDEPFSSLDAALRLETRQAVASALAATGATAVLVTHDQSEALSLGHEVAVLWNGRLIQTATPETLYQRPVTPELASFVGEAVLLPGVVVQDRARCELGELPLAAPMNDGAVDVMLRPEQIRVLRDGEASMNGTAAYDAVVTGVTFQGQDAGVVLQLQSAARTMVRARVPGYLCPRPGEQVRLAVDGNVTAYPRG</sequence>
<dbReference type="PROSITE" id="PS00211">
    <property type="entry name" value="ABC_TRANSPORTER_1"/>
    <property type="match status" value="1"/>
</dbReference>
<dbReference type="RefSeq" id="WP_074768050.1">
    <property type="nucleotide sequence ID" value="NZ_FNKP01000002.1"/>
</dbReference>
<dbReference type="Proteomes" id="UP000183487">
    <property type="component" value="Unassembled WGS sequence"/>
</dbReference>
<dbReference type="CDD" id="cd03259">
    <property type="entry name" value="ABC_Carb_Solutes_like"/>
    <property type="match status" value="1"/>
</dbReference>
<keyword evidence="9" id="KW-0406">Ion transport</keyword>
<evidence type="ECO:0000256" key="4">
    <source>
        <dbReference type="ARBA" id="ARBA00022519"/>
    </source>
</evidence>
<keyword evidence="1" id="KW-0813">Transport</keyword>
<dbReference type="InterPro" id="IPR050093">
    <property type="entry name" value="ABC_SmlMolc_Importer"/>
</dbReference>
<reference evidence="13" key="1">
    <citation type="submission" date="2016-10" db="EMBL/GenBank/DDBJ databases">
        <authorList>
            <person name="Varghese N."/>
        </authorList>
    </citation>
    <scope>NUCLEOTIDE SEQUENCE [LARGE SCALE GENOMIC DNA]</scope>
    <source>
        <strain evidence="13">GAS106B</strain>
    </source>
</reference>
<evidence type="ECO:0000256" key="3">
    <source>
        <dbReference type="ARBA" id="ARBA00022496"/>
    </source>
</evidence>
<gene>
    <name evidence="12" type="ORF">SAMN05443245_4098</name>
</gene>
<evidence type="ECO:0000313" key="12">
    <source>
        <dbReference type="EMBL" id="SDR26851.1"/>
    </source>
</evidence>
<dbReference type="PANTHER" id="PTHR42781:SF5">
    <property type="entry name" value="PUTRESCINE TRANSPORT ATP-BINDING PROTEIN POTG"/>
    <property type="match status" value="1"/>
</dbReference>
<evidence type="ECO:0000256" key="7">
    <source>
        <dbReference type="ARBA" id="ARBA00022967"/>
    </source>
</evidence>
<keyword evidence="8" id="KW-0408">Iron</keyword>
<evidence type="ECO:0000256" key="10">
    <source>
        <dbReference type="ARBA" id="ARBA00023136"/>
    </source>
</evidence>
<dbReference type="OrthoDB" id="5298774at2"/>
<keyword evidence="4" id="KW-0997">Cell inner membrane</keyword>
<keyword evidence="3" id="KW-0410">Iron transport</keyword>
<name>A0A1H1HN37_9BURK</name>
<keyword evidence="10" id="KW-0472">Membrane</keyword>
<dbReference type="PROSITE" id="PS50893">
    <property type="entry name" value="ABC_TRANSPORTER_2"/>
    <property type="match status" value="1"/>
</dbReference>
<evidence type="ECO:0000256" key="5">
    <source>
        <dbReference type="ARBA" id="ARBA00022741"/>
    </source>
</evidence>
<dbReference type="GO" id="GO:0015408">
    <property type="term" value="F:ABC-type ferric iron transporter activity"/>
    <property type="evidence" value="ECO:0007669"/>
    <property type="project" value="InterPro"/>
</dbReference>
<dbReference type="GO" id="GO:0016887">
    <property type="term" value="F:ATP hydrolysis activity"/>
    <property type="evidence" value="ECO:0007669"/>
    <property type="project" value="InterPro"/>
</dbReference>
<accession>A0A1H1HN37</accession>
<protein>
    <submittedName>
        <fullName evidence="12">Iron(III) transport system ATP-binding protein</fullName>
    </submittedName>
</protein>
<dbReference type="FunFam" id="3.40.50.300:FF:000425">
    <property type="entry name" value="Probable ABC transporter, ATP-binding subunit"/>
    <property type="match status" value="1"/>
</dbReference>
<dbReference type="InterPro" id="IPR008995">
    <property type="entry name" value="Mo/tungstate-bd_C_term_dom"/>
</dbReference>
<dbReference type="InterPro" id="IPR015853">
    <property type="entry name" value="ABC_transpr_FbpC"/>
</dbReference>